<evidence type="ECO:0000313" key="2">
    <source>
        <dbReference type="EMBL" id="MDQ0370907.1"/>
    </source>
</evidence>
<keyword evidence="3" id="KW-1185">Reference proteome</keyword>
<feature type="region of interest" description="Disordered" evidence="1">
    <location>
        <begin position="17"/>
        <end position="46"/>
    </location>
</feature>
<name>A0AAE4B1S0_9ACTN</name>
<evidence type="ECO:0000256" key="1">
    <source>
        <dbReference type="SAM" id="MobiDB-lite"/>
    </source>
</evidence>
<protein>
    <submittedName>
        <fullName evidence="2">Uncharacterized protein</fullName>
    </submittedName>
</protein>
<reference evidence="2 3" key="1">
    <citation type="submission" date="2023-07" db="EMBL/GenBank/DDBJ databases">
        <title>Sequencing the genomes of 1000 actinobacteria strains.</title>
        <authorList>
            <person name="Klenk H.-P."/>
        </authorList>
    </citation>
    <scope>NUCLEOTIDE SEQUENCE [LARGE SCALE GENOMIC DNA]</scope>
    <source>
        <strain evidence="2 3">DSM 44709</strain>
    </source>
</reference>
<dbReference type="AlphaFoldDB" id="A0AAE4B1S0"/>
<gene>
    <name evidence="2" type="ORF">J2S42_007576</name>
</gene>
<sequence length="46" mass="4725">MDGPLIAVGSRFPPLREPAVRTGFPAESRGTASSNRVTTHASSGGE</sequence>
<dbReference type="RefSeq" id="WP_307247252.1">
    <property type="nucleotide sequence ID" value="NZ_JAUSUZ010000001.1"/>
</dbReference>
<accession>A0AAE4B1S0</accession>
<dbReference type="Proteomes" id="UP001240236">
    <property type="component" value="Unassembled WGS sequence"/>
</dbReference>
<feature type="compositionally biased region" description="Polar residues" evidence="1">
    <location>
        <begin position="30"/>
        <end position="46"/>
    </location>
</feature>
<dbReference type="EMBL" id="JAUSUZ010000001">
    <property type="protein sequence ID" value="MDQ0370907.1"/>
    <property type="molecule type" value="Genomic_DNA"/>
</dbReference>
<comment type="caution">
    <text evidence="2">The sequence shown here is derived from an EMBL/GenBank/DDBJ whole genome shotgun (WGS) entry which is preliminary data.</text>
</comment>
<evidence type="ECO:0000313" key="3">
    <source>
        <dbReference type="Proteomes" id="UP001240236"/>
    </source>
</evidence>
<proteinExistence type="predicted"/>
<organism evidence="2 3">
    <name type="scientific">Catenuloplanes indicus</name>
    <dbReference type="NCBI Taxonomy" id="137267"/>
    <lineage>
        <taxon>Bacteria</taxon>
        <taxon>Bacillati</taxon>
        <taxon>Actinomycetota</taxon>
        <taxon>Actinomycetes</taxon>
        <taxon>Micromonosporales</taxon>
        <taxon>Micromonosporaceae</taxon>
        <taxon>Catenuloplanes</taxon>
    </lineage>
</organism>